<proteinExistence type="inferred from homology"/>
<keyword evidence="3" id="KW-0479">Metal-binding</keyword>
<dbReference type="RefSeq" id="WP_071856796.1">
    <property type="nucleotide sequence ID" value="NZ_JBHSHK010000005.1"/>
</dbReference>
<evidence type="ECO:0000256" key="4">
    <source>
        <dbReference type="ARBA" id="ARBA00022842"/>
    </source>
</evidence>
<gene>
    <name evidence="6" type="ORF">RV04_GL000399</name>
</gene>
<keyword evidence="7" id="KW-1185">Reference proteome</keyword>
<evidence type="ECO:0000256" key="1">
    <source>
        <dbReference type="ARBA" id="ARBA00001946"/>
    </source>
</evidence>
<comment type="similarity">
    <text evidence="2">Belongs to the HAD-like hydrolase superfamily. CbbY/CbbZ/Gph/YieH family.</text>
</comment>
<dbReference type="PANTHER" id="PTHR46193:SF18">
    <property type="entry name" value="HEXITOL PHOSPHATASE B"/>
    <property type="match status" value="1"/>
</dbReference>
<sequence length="224" mass="25363">MKGVIFDFNGTMFLDSDLHEAAWLYLIQKYSNRTMTEEDILKNIHGKTNDVILRHFLSADLSTEDIQQLSDEKEAYYRKLVVESPEHNTFTTGLTDVLAELKIQNIPMTIASASPKVNMDFYFDYLNLGKWFYEEKIVYHDGSFPGKPAPDIFLIAAKKINVSPEDCLVIEDSYSGLQAARNAAIGTIVAIDPFHQNRAIFQAEKLAPDGVIDDFSTFSSTYLK</sequence>
<dbReference type="InterPro" id="IPR023198">
    <property type="entry name" value="PGP-like_dom2"/>
</dbReference>
<dbReference type="InterPro" id="IPR006439">
    <property type="entry name" value="HAD-SF_hydro_IA"/>
</dbReference>
<evidence type="ECO:0000313" key="7">
    <source>
        <dbReference type="Proteomes" id="UP000182077"/>
    </source>
</evidence>
<dbReference type="Proteomes" id="UP000182077">
    <property type="component" value="Unassembled WGS sequence"/>
</dbReference>
<organism evidence="6 7">
    <name type="scientific">Enterococcus hermanniensis</name>
    <dbReference type="NCBI Taxonomy" id="249189"/>
    <lineage>
        <taxon>Bacteria</taxon>
        <taxon>Bacillati</taxon>
        <taxon>Bacillota</taxon>
        <taxon>Bacilli</taxon>
        <taxon>Lactobacillales</taxon>
        <taxon>Enterococcaceae</taxon>
        <taxon>Enterococcus</taxon>
    </lineage>
</organism>
<dbReference type="CDD" id="cd07505">
    <property type="entry name" value="HAD_BPGM-like"/>
    <property type="match status" value="1"/>
</dbReference>
<dbReference type="STRING" id="249189.RV04_GL000399"/>
<dbReference type="OrthoDB" id="9797743at2"/>
<keyword evidence="4" id="KW-0460">Magnesium</keyword>
<dbReference type="NCBIfam" id="TIGR01509">
    <property type="entry name" value="HAD-SF-IA-v3"/>
    <property type="match status" value="1"/>
</dbReference>
<dbReference type="InterPro" id="IPR023214">
    <property type="entry name" value="HAD_sf"/>
</dbReference>
<dbReference type="InterPro" id="IPR036412">
    <property type="entry name" value="HAD-like_sf"/>
</dbReference>
<reference evidence="6 7" key="1">
    <citation type="submission" date="2014-12" db="EMBL/GenBank/DDBJ databases">
        <title>Draft genome sequences of 29 type strains of Enterococci.</title>
        <authorList>
            <person name="Zhong Z."/>
            <person name="Sun Z."/>
            <person name="Liu W."/>
            <person name="Zhang W."/>
            <person name="Zhang H."/>
        </authorList>
    </citation>
    <scope>NUCLEOTIDE SEQUENCE [LARGE SCALE GENOMIC DNA]</scope>
    <source>
        <strain evidence="6 7">DSM 17122</strain>
    </source>
</reference>
<dbReference type="GO" id="GO:0016787">
    <property type="term" value="F:hydrolase activity"/>
    <property type="evidence" value="ECO:0007669"/>
    <property type="project" value="UniProtKB-KW"/>
</dbReference>
<dbReference type="SUPFAM" id="SSF56784">
    <property type="entry name" value="HAD-like"/>
    <property type="match status" value="1"/>
</dbReference>
<name>A0A1L8TSL0_9ENTE</name>
<dbReference type="PANTHER" id="PTHR46193">
    <property type="entry name" value="6-PHOSPHOGLUCONATE PHOSPHATASE"/>
    <property type="match status" value="1"/>
</dbReference>
<keyword evidence="6" id="KW-0378">Hydrolase</keyword>
<dbReference type="AlphaFoldDB" id="A0A1L8TSL0"/>
<evidence type="ECO:0000313" key="6">
    <source>
        <dbReference type="EMBL" id="OJG47152.1"/>
    </source>
</evidence>
<dbReference type="SFLD" id="SFLDG01129">
    <property type="entry name" value="C1.5:_HAD__Beta-PGM__Phosphata"/>
    <property type="match status" value="1"/>
</dbReference>
<dbReference type="GO" id="GO:0046872">
    <property type="term" value="F:metal ion binding"/>
    <property type="evidence" value="ECO:0007669"/>
    <property type="project" value="UniProtKB-KW"/>
</dbReference>
<dbReference type="InterPro" id="IPR051600">
    <property type="entry name" value="Beta-PGM-like"/>
</dbReference>
<protein>
    <submittedName>
        <fullName evidence="6">HAD hydrolase, family IA</fullName>
    </submittedName>
</protein>
<keyword evidence="5" id="KW-0119">Carbohydrate metabolism</keyword>
<evidence type="ECO:0000256" key="5">
    <source>
        <dbReference type="ARBA" id="ARBA00023277"/>
    </source>
</evidence>
<accession>A0A1L8TSL0</accession>
<evidence type="ECO:0000256" key="2">
    <source>
        <dbReference type="ARBA" id="ARBA00006171"/>
    </source>
</evidence>
<dbReference type="SFLD" id="SFLDS00003">
    <property type="entry name" value="Haloacid_Dehalogenase"/>
    <property type="match status" value="1"/>
</dbReference>
<comment type="cofactor">
    <cofactor evidence="1">
        <name>Mg(2+)</name>
        <dbReference type="ChEBI" id="CHEBI:18420"/>
    </cofactor>
</comment>
<dbReference type="Gene3D" id="3.40.50.1000">
    <property type="entry name" value="HAD superfamily/HAD-like"/>
    <property type="match status" value="1"/>
</dbReference>
<dbReference type="Pfam" id="PF00702">
    <property type="entry name" value="Hydrolase"/>
    <property type="match status" value="1"/>
</dbReference>
<dbReference type="Gene3D" id="1.10.150.240">
    <property type="entry name" value="Putative phosphatase, domain 2"/>
    <property type="match status" value="1"/>
</dbReference>
<dbReference type="EMBL" id="JXKQ01000001">
    <property type="protein sequence ID" value="OJG47152.1"/>
    <property type="molecule type" value="Genomic_DNA"/>
</dbReference>
<comment type="caution">
    <text evidence="6">The sequence shown here is derived from an EMBL/GenBank/DDBJ whole genome shotgun (WGS) entry which is preliminary data.</text>
</comment>
<evidence type="ECO:0000256" key="3">
    <source>
        <dbReference type="ARBA" id="ARBA00022723"/>
    </source>
</evidence>